<accession>A0ABU1ATX1</accession>
<reference evidence="2 3" key="1">
    <citation type="submission" date="2023-04" db="EMBL/GenBank/DDBJ databases">
        <title>A novel bacteria isolated from coastal sediment.</title>
        <authorList>
            <person name="Liu X.-J."/>
            <person name="Du Z.-J."/>
        </authorList>
    </citation>
    <scope>NUCLEOTIDE SEQUENCE [LARGE SCALE GENOMIC DNA]</scope>
    <source>
        <strain evidence="2 3">SDUM461003</strain>
    </source>
</reference>
<organism evidence="2 3">
    <name type="scientific">Thalassobacterium maritimum</name>
    <dbReference type="NCBI Taxonomy" id="3041265"/>
    <lineage>
        <taxon>Bacteria</taxon>
        <taxon>Pseudomonadati</taxon>
        <taxon>Verrucomicrobiota</taxon>
        <taxon>Opitutia</taxon>
        <taxon>Puniceicoccales</taxon>
        <taxon>Coraliomargaritaceae</taxon>
        <taxon>Thalassobacterium</taxon>
    </lineage>
</organism>
<evidence type="ECO:0000256" key="1">
    <source>
        <dbReference type="SAM" id="SignalP"/>
    </source>
</evidence>
<keyword evidence="3" id="KW-1185">Reference proteome</keyword>
<gene>
    <name evidence="2" type="ORF">QEH52_03560</name>
</gene>
<dbReference type="EMBL" id="JARXHW010000005">
    <property type="protein sequence ID" value="MDQ8206570.1"/>
    <property type="molecule type" value="Genomic_DNA"/>
</dbReference>
<dbReference type="Proteomes" id="UP001225316">
    <property type="component" value="Unassembled WGS sequence"/>
</dbReference>
<evidence type="ECO:0000313" key="2">
    <source>
        <dbReference type="EMBL" id="MDQ8206570.1"/>
    </source>
</evidence>
<feature type="chain" id="PRO_5047257756" evidence="1">
    <location>
        <begin position="18"/>
        <end position="84"/>
    </location>
</feature>
<sequence length="84" mass="9015">MRIKILALLSLSLAALAFTGCDGGTAQMAPKEANLLGIASIERESYENAGVATFAVSTDELYSRKNFSGDKVTLLWGLITLQDY</sequence>
<protein>
    <submittedName>
        <fullName evidence="2">Uncharacterized protein</fullName>
    </submittedName>
</protein>
<feature type="signal peptide" evidence="1">
    <location>
        <begin position="1"/>
        <end position="17"/>
    </location>
</feature>
<evidence type="ECO:0000313" key="3">
    <source>
        <dbReference type="Proteomes" id="UP001225316"/>
    </source>
</evidence>
<comment type="caution">
    <text evidence="2">The sequence shown here is derived from an EMBL/GenBank/DDBJ whole genome shotgun (WGS) entry which is preliminary data.</text>
</comment>
<keyword evidence="1" id="KW-0732">Signal</keyword>
<dbReference type="RefSeq" id="WP_308948668.1">
    <property type="nucleotide sequence ID" value="NZ_JARXHW010000005.1"/>
</dbReference>
<name>A0ABU1ATX1_9BACT</name>
<proteinExistence type="predicted"/>
<dbReference type="PROSITE" id="PS51257">
    <property type="entry name" value="PROKAR_LIPOPROTEIN"/>
    <property type="match status" value="1"/>
</dbReference>